<feature type="region of interest" description="Disordered" evidence="8">
    <location>
        <begin position="471"/>
        <end position="526"/>
    </location>
</feature>
<keyword evidence="6" id="KW-0808">Transferase</keyword>
<dbReference type="Gene3D" id="3.40.50.150">
    <property type="entry name" value="Vaccinia Virus protein VP39"/>
    <property type="match status" value="1"/>
</dbReference>
<evidence type="ECO:0000256" key="8">
    <source>
        <dbReference type="SAM" id="MobiDB-lite"/>
    </source>
</evidence>
<dbReference type="Proteomes" id="UP000756346">
    <property type="component" value="Unassembled WGS sequence"/>
</dbReference>
<sequence length="601" mass="64012">MMPATWLTYFTLTCLQRNQVCRTLTPQHSFVGKRSSVETNYQTGARALNHQRIAGHHELRKSALFLCHKPGIRLHLRITVGTSQTKTRHQSASTAKEYWPSVYFPRSPRLVAGCSHRVCRAVDEGKRAGQQQARRITALNILRAGSLRGGSSSSSSNLAAGTQEARASYPNIATGWKPCSSSSSSTARLEGRRIVTSFTFCSRAAAAFHYSSARLQLQIYIQRQLQQQQQHTYTTASSSSPRSHSNSNRNSNNNNKMAWRSSGATNTDLIENLWRNGMLKSPVAKAAFLRVDRAQYCPSAATAYQDRPQGIGHGATISAPHMHANAVESLLPYILPLDGGGGGNSSSSTGGGHEQQGAALSPPLRGVPNRPRRVLDIGSGSGYLTHVLAELAGPDGVVVGLEHIRELQQLGEGNMRKSAEGRALLDSGKVRFRMGDGRKGWTEPASLSSSPLDSASLLGAAAVGGHGGGVIPGVGGSAPPPPPAAPAGGGGGSSTSSSSSTNTTTTSKTTQTEGQNGPKGNDEGGWDAIHVGAAAVTLHDDLLRQLRSPGRLFIPVEDEDGSGDQYIWTVDKDENGKITKKKLYGVRYVPLTDAPKPWCEI</sequence>
<evidence type="ECO:0000256" key="7">
    <source>
        <dbReference type="ARBA" id="ARBA00022691"/>
    </source>
</evidence>
<dbReference type="AlphaFoldDB" id="A0A9P8XU21"/>
<comment type="similarity">
    <text evidence="2">Belongs to the methyltransferase superfamily. L-isoaspartyl/D-aspartyl protein methyltransferase family.</text>
</comment>
<dbReference type="PANTHER" id="PTHR11579">
    <property type="entry name" value="PROTEIN-L-ISOASPARTATE O-METHYLTRANSFERASE"/>
    <property type="match status" value="1"/>
</dbReference>
<protein>
    <recommendedName>
        <fullName evidence="3">protein-L-isoaspartate(D-aspartate) O-methyltransferase</fullName>
        <ecNumber evidence="3">2.1.1.77</ecNumber>
    </recommendedName>
</protein>
<evidence type="ECO:0000256" key="2">
    <source>
        <dbReference type="ARBA" id="ARBA00005369"/>
    </source>
</evidence>
<comment type="caution">
    <text evidence="9">The sequence shown here is derived from an EMBL/GenBank/DDBJ whole genome shotgun (WGS) entry which is preliminary data.</text>
</comment>
<feature type="region of interest" description="Disordered" evidence="8">
    <location>
        <begin position="341"/>
        <end position="372"/>
    </location>
</feature>
<evidence type="ECO:0000256" key="5">
    <source>
        <dbReference type="ARBA" id="ARBA00022603"/>
    </source>
</evidence>
<dbReference type="GO" id="GO:0005737">
    <property type="term" value="C:cytoplasm"/>
    <property type="evidence" value="ECO:0007669"/>
    <property type="project" value="UniProtKB-SubCell"/>
</dbReference>
<dbReference type="SUPFAM" id="SSF53335">
    <property type="entry name" value="S-adenosyl-L-methionine-dependent methyltransferases"/>
    <property type="match status" value="1"/>
</dbReference>
<dbReference type="Pfam" id="PF01135">
    <property type="entry name" value="PCMT"/>
    <property type="match status" value="3"/>
</dbReference>
<dbReference type="PANTHER" id="PTHR11579:SF0">
    <property type="entry name" value="PROTEIN-L-ISOASPARTATE(D-ASPARTATE) O-METHYLTRANSFERASE"/>
    <property type="match status" value="1"/>
</dbReference>
<feature type="compositionally biased region" description="Low complexity" evidence="8">
    <location>
        <begin position="494"/>
        <end position="512"/>
    </location>
</feature>
<comment type="subcellular location">
    <subcellularLocation>
        <location evidence="1">Cytoplasm</location>
    </subcellularLocation>
</comment>
<dbReference type="EMBL" id="JAGTJQ010000011">
    <property type="protein sequence ID" value="KAH7018129.1"/>
    <property type="molecule type" value="Genomic_DNA"/>
</dbReference>
<reference evidence="9" key="1">
    <citation type="journal article" date="2021" name="Nat. Commun.">
        <title>Genetic determinants of endophytism in the Arabidopsis root mycobiome.</title>
        <authorList>
            <person name="Mesny F."/>
            <person name="Miyauchi S."/>
            <person name="Thiergart T."/>
            <person name="Pickel B."/>
            <person name="Atanasova L."/>
            <person name="Karlsson M."/>
            <person name="Huettel B."/>
            <person name="Barry K.W."/>
            <person name="Haridas S."/>
            <person name="Chen C."/>
            <person name="Bauer D."/>
            <person name="Andreopoulos W."/>
            <person name="Pangilinan J."/>
            <person name="LaButti K."/>
            <person name="Riley R."/>
            <person name="Lipzen A."/>
            <person name="Clum A."/>
            <person name="Drula E."/>
            <person name="Henrissat B."/>
            <person name="Kohler A."/>
            <person name="Grigoriev I.V."/>
            <person name="Martin F.M."/>
            <person name="Hacquard S."/>
        </authorList>
    </citation>
    <scope>NUCLEOTIDE SEQUENCE</scope>
    <source>
        <strain evidence="9">MPI-CAGE-CH-0230</strain>
    </source>
</reference>
<dbReference type="GO" id="GO:0032259">
    <property type="term" value="P:methylation"/>
    <property type="evidence" value="ECO:0007669"/>
    <property type="project" value="UniProtKB-KW"/>
</dbReference>
<dbReference type="InterPro" id="IPR029063">
    <property type="entry name" value="SAM-dependent_MTases_sf"/>
</dbReference>
<accession>A0A9P8XU21</accession>
<dbReference type="RefSeq" id="XP_046006396.1">
    <property type="nucleotide sequence ID" value="XM_046155462.1"/>
</dbReference>
<dbReference type="EC" id="2.1.1.77" evidence="3"/>
<feature type="compositionally biased region" description="Gly residues" evidence="8">
    <location>
        <begin position="341"/>
        <end position="354"/>
    </location>
</feature>
<keyword evidence="10" id="KW-1185">Reference proteome</keyword>
<evidence type="ECO:0000256" key="3">
    <source>
        <dbReference type="ARBA" id="ARBA00011890"/>
    </source>
</evidence>
<evidence type="ECO:0000256" key="4">
    <source>
        <dbReference type="ARBA" id="ARBA00022490"/>
    </source>
</evidence>
<keyword evidence="4" id="KW-0963">Cytoplasm</keyword>
<dbReference type="CDD" id="cd02440">
    <property type="entry name" value="AdoMet_MTases"/>
    <property type="match status" value="1"/>
</dbReference>
<evidence type="ECO:0000256" key="1">
    <source>
        <dbReference type="ARBA" id="ARBA00004496"/>
    </source>
</evidence>
<dbReference type="GO" id="GO:0004719">
    <property type="term" value="F:protein-L-isoaspartate (D-aspartate) O-methyltransferase activity"/>
    <property type="evidence" value="ECO:0007669"/>
    <property type="project" value="UniProtKB-EC"/>
</dbReference>
<dbReference type="InterPro" id="IPR000682">
    <property type="entry name" value="PCMT"/>
</dbReference>
<gene>
    <name evidence="9" type="ORF">B0I36DRAFT_335354</name>
</gene>
<evidence type="ECO:0000313" key="9">
    <source>
        <dbReference type="EMBL" id="KAH7018129.1"/>
    </source>
</evidence>
<evidence type="ECO:0000256" key="6">
    <source>
        <dbReference type="ARBA" id="ARBA00022679"/>
    </source>
</evidence>
<dbReference type="OrthoDB" id="73890at2759"/>
<feature type="compositionally biased region" description="Low complexity" evidence="8">
    <location>
        <begin position="237"/>
        <end position="255"/>
    </location>
</feature>
<keyword evidence="5" id="KW-0489">Methyltransferase</keyword>
<evidence type="ECO:0000313" key="10">
    <source>
        <dbReference type="Proteomes" id="UP000756346"/>
    </source>
</evidence>
<feature type="region of interest" description="Disordered" evidence="8">
    <location>
        <begin position="230"/>
        <end position="260"/>
    </location>
</feature>
<name>A0A9P8XU21_9PEZI</name>
<keyword evidence="7" id="KW-0949">S-adenosyl-L-methionine</keyword>
<proteinExistence type="inferred from homology"/>
<organism evidence="9 10">
    <name type="scientific">Microdochium trichocladiopsis</name>
    <dbReference type="NCBI Taxonomy" id="1682393"/>
    <lineage>
        <taxon>Eukaryota</taxon>
        <taxon>Fungi</taxon>
        <taxon>Dikarya</taxon>
        <taxon>Ascomycota</taxon>
        <taxon>Pezizomycotina</taxon>
        <taxon>Sordariomycetes</taxon>
        <taxon>Xylariomycetidae</taxon>
        <taxon>Xylariales</taxon>
        <taxon>Microdochiaceae</taxon>
        <taxon>Microdochium</taxon>
    </lineage>
</organism>
<dbReference type="GeneID" id="70185008"/>